<feature type="compositionally biased region" description="Basic residues" evidence="1">
    <location>
        <begin position="137"/>
        <end position="147"/>
    </location>
</feature>
<feature type="compositionally biased region" description="Low complexity" evidence="1">
    <location>
        <begin position="77"/>
        <end position="90"/>
    </location>
</feature>
<sequence length="334" mass="35957">VPAGAAHPLAGREAGNALQAEQGGGRPIPLAGPGGRVGGQRLRPAPPHGRHRRHAVAADPQPGLHDHGGRHAGRGGAAVHGQGRLAGARQGAEHPLHGLPARLHRADLAAGRPGAGDGGGHAHLQAARPGPGGDGVHRRRRHLHRRLPRGDQLRRRAALPAGGDRGGKPVGLHHPHPPADGRRVVRGQGARLRRGRREGGRQRHAGRLWRRKEGRGPRARRRGRHPDRGGDLPPQGPRAARQPELRGPGRDRPVGHLQRPHRPLRGGAHGERVGHRGRAARHRRRDRRGAGRHHRRSREVAPPGAPGGAYRRVRRRARARPLDAPHPRRPYPGL</sequence>
<name>A0A6J4M8A5_9BACT</name>
<dbReference type="AlphaFoldDB" id="A0A6J4M8A5"/>
<dbReference type="EMBL" id="CADCTW010000173">
    <property type="protein sequence ID" value="CAA9351540.1"/>
    <property type="molecule type" value="Genomic_DNA"/>
</dbReference>
<protein>
    <submittedName>
        <fullName evidence="2">Branched-chain alpha-keto acid dehydrogenase, E1 component, alpha subunit</fullName>
        <ecNumber evidence="2">1.2.4.4</ecNumber>
    </submittedName>
</protein>
<proteinExistence type="predicted"/>
<feature type="non-terminal residue" evidence="2">
    <location>
        <position position="334"/>
    </location>
</feature>
<dbReference type="EC" id="1.2.4.4" evidence="2"/>
<gene>
    <name evidence="2" type="ORF">AVDCRST_MAG68-3660</name>
</gene>
<feature type="compositionally biased region" description="Basic and acidic residues" evidence="1">
    <location>
        <begin position="241"/>
        <end position="254"/>
    </location>
</feature>
<accession>A0A6J4M8A5</accession>
<feature type="compositionally biased region" description="Basic residues" evidence="1">
    <location>
        <begin position="275"/>
        <end position="297"/>
    </location>
</feature>
<organism evidence="2">
    <name type="scientific">uncultured Gemmatimonadota bacterium</name>
    <dbReference type="NCBI Taxonomy" id="203437"/>
    <lineage>
        <taxon>Bacteria</taxon>
        <taxon>Pseudomonadati</taxon>
        <taxon>Gemmatimonadota</taxon>
        <taxon>environmental samples</taxon>
    </lineage>
</organism>
<evidence type="ECO:0000313" key="2">
    <source>
        <dbReference type="EMBL" id="CAA9351540.1"/>
    </source>
</evidence>
<feature type="compositionally biased region" description="Basic residues" evidence="1">
    <location>
        <begin position="191"/>
        <end position="225"/>
    </location>
</feature>
<keyword evidence="2" id="KW-0560">Oxidoreductase</keyword>
<dbReference type="GO" id="GO:0003863">
    <property type="term" value="F:branched-chain 2-oxo acid dehydrogenase activity"/>
    <property type="evidence" value="ECO:0007669"/>
    <property type="project" value="UniProtKB-EC"/>
</dbReference>
<evidence type="ECO:0000256" key="1">
    <source>
        <dbReference type="SAM" id="MobiDB-lite"/>
    </source>
</evidence>
<reference evidence="2" key="1">
    <citation type="submission" date="2020-02" db="EMBL/GenBank/DDBJ databases">
        <authorList>
            <person name="Meier V. D."/>
        </authorList>
    </citation>
    <scope>NUCLEOTIDE SEQUENCE</scope>
    <source>
        <strain evidence="2">AVDCRST_MAG68</strain>
    </source>
</reference>
<feature type="region of interest" description="Disordered" evidence="1">
    <location>
        <begin position="1"/>
        <end position="334"/>
    </location>
</feature>
<feature type="non-terminal residue" evidence="2">
    <location>
        <position position="1"/>
    </location>
</feature>
<feature type="compositionally biased region" description="Gly residues" evidence="1">
    <location>
        <begin position="22"/>
        <end position="38"/>
    </location>
</feature>